<feature type="region of interest" description="Disordered" evidence="5">
    <location>
        <begin position="605"/>
        <end position="654"/>
    </location>
</feature>
<evidence type="ECO:0000259" key="6">
    <source>
        <dbReference type="Pfam" id="PF03828"/>
    </source>
</evidence>
<feature type="domain" description="PAP-associated" evidence="6">
    <location>
        <begin position="358"/>
        <end position="416"/>
    </location>
</feature>
<name>A0A165FXX9_9APHY</name>
<keyword evidence="9" id="KW-1185">Reference proteome</keyword>
<feature type="compositionally biased region" description="Acidic residues" evidence="5">
    <location>
        <begin position="605"/>
        <end position="616"/>
    </location>
</feature>
<dbReference type="GO" id="GO:0031499">
    <property type="term" value="C:TRAMP complex"/>
    <property type="evidence" value="ECO:0007669"/>
    <property type="project" value="TreeGrafter"/>
</dbReference>
<dbReference type="FunFam" id="1.10.1410.10:FF:000003">
    <property type="entry name" value="non-canonical poly(A) RNA polymerase PAPD7"/>
    <property type="match status" value="1"/>
</dbReference>
<evidence type="ECO:0000313" key="8">
    <source>
        <dbReference type="EMBL" id="KZT09562.1"/>
    </source>
</evidence>
<sequence>MSNSRMPSSSKDVSRTQSETILEPPQSKGKHRSGPRRKSKASPSNEREETRSSAGGPRQASQKKGKMTSEKPKDIFKEADFIAFDFSDEEESVEESKAAVRKWDKGKEKAREVEDIHPGRKRKAEEFDRNDPYANRKQRFAAPSRRAPWATDVDWDSCTNVADMLHRDVEAYVKYISPTPEEDEIRSLVVTLIARSVTQAFPDAQIVPFGSYETKMYLPQGDIDLVIHSQSMAYSNKETVLHALANTMKRSEITERVNIIARAKVPIIKFVTHYGRFSVDISINQGNGVSAGKMIKQFLAEMPALRSLVLVIKSFLAQRSMNEVFSGGLGSYSIVCMAISFLQMHPKIRRGEIDPLKNLGVLVMEFFELYGYYFNYQEVGISIRDGGSYYNKTERGWFDRTRPKLLSVEDPGDPSNDVSRGSYSMFRVRTTLAGAHSIMTAAAYMRAGVISAKRSGRFVQLRDTVNPEEFSILASVMGVTQETINHRRLVQELYDSRALHRLLGVNASADIAGIKARPTPNSEVQRPRQEDIDTALGEADMEEGSTDNEDGKIITEEGSRYKIEDRRQPPRKRRKMGREEDMHTVFTTDDEDGEIRHEYEEYALEGLEDGEEEEDAAALADTKYSMESSAKSKNRRDFWLSKGSQGVASDSSDD</sequence>
<evidence type="ECO:0000256" key="3">
    <source>
        <dbReference type="ARBA" id="ARBA00022723"/>
    </source>
</evidence>
<dbReference type="SUPFAM" id="SSF81631">
    <property type="entry name" value="PAP/OAS1 substrate-binding domain"/>
    <property type="match status" value="1"/>
</dbReference>
<comment type="similarity">
    <text evidence="1">Belongs to the DNA polymerase type-B-like family.</text>
</comment>
<dbReference type="EMBL" id="KV427611">
    <property type="protein sequence ID" value="KZT09562.1"/>
    <property type="molecule type" value="Genomic_DNA"/>
</dbReference>
<feature type="compositionally biased region" description="Basic residues" evidence="5">
    <location>
        <begin position="28"/>
        <end position="40"/>
    </location>
</feature>
<dbReference type="GO" id="GO:0046872">
    <property type="term" value="F:metal ion binding"/>
    <property type="evidence" value="ECO:0007669"/>
    <property type="project" value="UniProtKB-KW"/>
</dbReference>
<dbReference type="InParanoid" id="A0A165FXX9"/>
<dbReference type="GO" id="GO:0010605">
    <property type="term" value="P:negative regulation of macromolecule metabolic process"/>
    <property type="evidence" value="ECO:0007669"/>
    <property type="project" value="UniProtKB-ARBA"/>
</dbReference>
<keyword evidence="4" id="KW-0460">Magnesium</keyword>
<dbReference type="SUPFAM" id="SSF81301">
    <property type="entry name" value="Nucleotidyltransferase"/>
    <property type="match status" value="1"/>
</dbReference>
<dbReference type="InterPro" id="IPR002058">
    <property type="entry name" value="PAP_assoc"/>
</dbReference>
<dbReference type="InterPro" id="IPR054708">
    <property type="entry name" value="MTPAP-like_central"/>
</dbReference>
<dbReference type="GO" id="GO:0003729">
    <property type="term" value="F:mRNA binding"/>
    <property type="evidence" value="ECO:0007669"/>
    <property type="project" value="TreeGrafter"/>
</dbReference>
<dbReference type="Pfam" id="PF03828">
    <property type="entry name" value="PAP_assoc"/>
    <property type="match status" value="1"/>
</dbReference>
<dbReference type="InterPro" id="IPR043519">
    <property type="entry name" value="NT_sf"/>
</dbReference>
<dbReference type="Gene3D" id="3.30.460.10">
    <property type="entry name" value="Beta Polymerase, domain 2"/>
    <property type="match status" value="1"/>
</dbReference>
<dbReference type="InterPro" id="IPR045862">
    <property type="entry name" value="Trf4-like"/>
</dbReference>
<gene>
    <name evidence="8" type="ORF">LAESUDRAFT_722526</name>
</gene>
<evidence type="ECO:0000256" key="1">
    <source>
        <dbReference type="ARBA" id="ARBA00008593"/>
    </source>
</evidence>
<dbReference type="RefSeq" id="XP_040767302.1">
    <property type="nucleotide sequence ID" value="XM_040908227.1"/>
</dbReference>
<dbReference type="Gene3D" id="1.10.1410.10">
    <property type="match status" value="1"/>
</dbReference>
<organism evidence="8 9">
    <name type="scientific">Laetiporus sulphureus 93-53</name>
    <dbReference type="NCBI Taxonomy" id="1314785"/>
    <lineage>
        <taxon>Eukaryota</taxon>
        <taxon>Fungi</taxon>
        <taxon>Dikarya</taxon>
        <taxon>Basidiomycota</taxon>
        <taxon>Agaricomycotina</taxon>
        <taxon>Agaricomycetes</taxon>
        <taxon>Polyporales</taxon>
        <taxon>Laetiporus</taxon>
    </lineage>
</organism>
<dbReference type="Proteomes" id="UP000076871">
    <property type="component" value="Unassembled WGS sequence"/>
</dbReference>
<evidence type="ECO:0000313" key="9">
    <source>
        <dbReference type="Proteomes" id="UP000076871"/>
    </source>
</evidence>
<dbReference type="PANTHER" id="PTHR23092">
    <property type="entry name" value="POLY(A) RNA POLYMERASE"/>
    <property type="match status" value="1"/>
</dbReference>
<dbReference type="OrthoDB" id="273917at2759"/>
<accession>A0A165FXX9</accession>
<feature type="domain" description="Poly(A) RNA polymerase mitochondrial-like central palm" evidence="7">
    <location>
        <begin position="165"/>
        <end position="298"/>
    </location>
</feature>
<feature type="compositionally biased region" description="Basic and acidic residues" evidence="5">
    <location>
        <begin position="549"/>
        <end position="568"/>
    </location>
</feature>
<dbReference type="FunCoup" id="A0A165FXX9">
    <property type="interactions" value="237"/>
</dbReference>
<dbReference type="GO" id="GO:0005730">
    <property type="term" value="C:nucleolus"/>
    <property type="evidence" value="ECO:0007669"/>
    <property type="project" value="TreeGrafter"/>
</dbReference>
<dbReference type="CDD" id="cd05402">
    <property type="entry name" value="NT_PAP_TUTase"/>
    <property type="match status" value="1"/>
</dbReference>
<dbReference type="GO" id="GO:0031123">
    <property type="term" value="P:RNA 3'-end processing"/>
    <property type="evidence" value="ECO:0007669"/>
    <property type="project" value="TreeGrafter"/>
</dbReference>
<feature type="compositionally biased region" description="Polar residues" evidence="5">
    <location>
        <begin position="1"/>
        <end position="20"/>
    </location>
</feature>
<feature type="compositionally biased region" description="Acidic residues" evidence="5">
    <location>
        <begin position="539"/>
        <end position="548"/>
    </location>
</feature>
<feature type="region of interest" description="Disordered" evidence="5">
    <location>
        <begin position="1"/>
        <end position="73"/>
    </location>
</feature>
<keyword evidence="3" id="KW-0479">Metal-binding</keyword>
<evidence type="ECO:0000256" key="4">
    <source>
        <dbReference type="ARBA" id="ARBA00022842"/>
    </source>
</evidence>
<dbReference type="STRING" id="1314785.A0A165FXX9"/>
<dbReference type="Pfam" id="PF22600">
    <property type="entry name" value="MTPAP-like_central"/>
    <property type="match status" value="1"/>
</dbReference>
<dbReference type="AlphaFoldDB" id="A0A165FXX9"/>
<evidence type="ECO:0000256" key="2">
    <source>
        <dbReference type="ARBA" id="ARBA00012388"/>
    </source>
</evidence>
<proteinExistence type="inferred from homology"/>
<dbReference type="GO" id="GO:0043634">
    <property type="term" value="P:polyadenylation-dependent ncRNA catabolic process"/>
    <property type="evidence" value="ECO:0007669"/>
    <property type="project" value="TreeGrafter"/>
</dbReference>
<dbReference type="GO" id="GO:1990817">
    <property type="term" value="F:poly(A) RNA polymerase activity"/>
    <property type="evidence" value="ECO:0007669"/>
    <property type="project" value="UniProtKB-EC"/>
</dbReference>
<evidence type="ECO:0000259" key="7">
    <source>
        <dbReference type="Pfam" id="PF22600"/>
    </source>
</evidence>
<protein>
    <recommendedName>
        <fullName evidence="2">polynucleotide adenylyltransferase</fullName>
        <ecNumber evidence="2">2.7.7.19</ecNumber>
    </recommendedName>
</protein>
<dbReference type="PANTHER" id="PTHR23092:SF15">
    <property type="entry name" value="INACTIVE NON-CANONICAL POLY(A) RNA POLYMERASE PROTEIN TRF4-2-RELATED"/>
    <property type="match status" value="1"/>
</dbReference>
<feature type="region of interest" description="Disordered" evidence="5">
    <location>
        <begin position="536"/>
        <end position="585"/>
    </location>
</feature>
<evidence type="ECO:0000256" key="5">
    <source>
        <dbReference type="SAM" id="MobiDB-lite"/>
    </source>
</evidence>
<reference evidence="8 9" key="1">
    <citation type="journal article" date="2016" name="Mol. Biol. Evol.">
        <title>Comparative Genomics of Early-Diverging Mushroom-Forming Fungi Provides Insights into the Origins of Lignocellulose Decay Capabilities.</title>
        <authorList>
            <person name="Nagy L.G."/>
            <person name="Riley R."/>
            <person name="Tritt A."/>
            <person name="Adam C."/>
            <person name="Daum C."/>
            <person name="Floudas D."/>
            <person name="Sun H."/>
            <person name="Yadav J.S."/>
            <person name="Pangilinan J."/>
            <person name="Larsson K.H."/>
            <person name="Matsuura K."/>
            <person name="Barry K."/>
            <person name="Labutti K."/>
            <person name="Kuo R."/>
            <person name="Ohm R.A."/>
            <person name="Bhattacharya S.S."/>
            <person name="Shirouzu T."/>
            <person name="Yoshinaga Y."/>
            <person name="Martin F.M."/>
            <person name="Grigoriev I.V."/>
            <person name="Hibbett D.S."/>
        </authorList>
    </citation>
    <scope>NUCLEOTIDE SEQUENCE [LARGE SCALE GENOMIC DNA]</scope>
    <source>
        <strain evidence="8 9">93-53</strain>
    </source>
</reference>
<dbReference type="EC" id="2.7.7.19" evidence="2"/>
<feature type="compositionally biased region" description="Polar residues" evidence="5">
    <location>
        <begin position="642"/>
        <end position="654"/>
    </location>
</feature>
<dbReference type="GeneID" id="63825256"/>